<evidence type="ECO:0000256" key="5">
    <source>
        <dbReference type="ARBA" id="ARBA00023136"/>
    </source>
</evidence>
<evidence type="ECO:0000256" key="2">
    <source>
        <dbReference type="ARBA" id="ARBA00022692"/>
    </source>
</evidence>
<reference evidence="9" key="1">
    <citation type="submission" date="2020-05" db="EMBL/GenBank/DDBJ databases">
        <title>Phylogenomic resolution of chytrid fungi.</title>
        <authorList>
            <person name="Stajich J.E."/>
            <person name="Amses K."/>
            <person name="Simmons R."/>
            <person name="Seto K."/>
            <person name="Myers J."/>
            <person name="Bonds A."/>
            <person name="Quandt C.A."/>
            <person name="Barry K."/>
            <person name="Liu P."/>
            <person name="Grigoriev I."/>
            <person name="Longcore J.E."/>
            <person name="James T.Y."/>
        </authorList>
    </citation>
    <scope>NUCLEOTIDE SEQUENCE</scope>
    <source>
        <strain evidence="9">JEL0476</strain>
    </source>
</reference>
<evidence type="ECO:0000256" key="6">
    <source>
        <dbReference type="ARBA" id="ARBA00023180"/>
    </source>
</evidence>
<keyword evidence="2" id="KW-0812">Transmembrane</keyword>
<name>A0AAD5XSP1_9FUNG</name>
<dbReference type="InterPro" id="IPR051836">
    <property type="entry name" value="Kremen_rcpt"/>
</dbReference>
<keyword evidence="5" id="KW-0472">Membrane</keyword>
<feature type="non-terminal residue" evidence="9">
    <location>
        <position position="252"/>
    </location>
</feature>
<evidence type="ECO:0000313" key="9">
    <source>
        <dbReference type="EMBL" id="KAJ3205494.1"/>
    </source>
</evidence>
<feature type="signal peptide" evidence="7">
    <location>
        <begin position="1"/>
        <end position="16"/>
    </location>
</feature>
<dbReference type="EMBL" id="JADGJW010001199">
    <property type="protein sequence ID" value="KAJ3205494.1"/>
    <property type="molecule type" value="Genomic_DNA"/>
</dbReference>
<comment type="caution">
    <text evidence="9">The sequence shown here is derived from an EMBL/GenBank/DDBJ whole genome shotgun (WGS) entry which is preliminary data.</text>
</comment>
<protein>
    <recommendedName>
        <fullName evidence="8">WSC domain-containing protein</fullName>
    </recommendedName>
</protein>
<dbReference type="Proteomes" id="UP001211065">
    <property type="component" value="Unassembled WGS sequence"/>
</dbReference>
<evidence type="ECO:0000256" key="3">
    <source>
        <dbReference type="ARBA" id="ARBA00022729"/>
    </source>
</evidence>
<comment type="subcellular location">
    <subcellularLocation>
        <location evidence="1">Membrane</location>
        <topology evidence="1">Single-pass membrane protein</topology>
    </subcellularLocation>
</comment>
<dbReference type="PANTHER" id="PTHR24269:SF16">
    <property type="entry name" value="PROTEIN SLG1"/>
    <property type="match status" value="1"/>
</dbReference>
<keyword evidence="6" id="KW-0325">Glycoprotein</keyword>
<proteinExistence type="predicted"/>
<evidence type="ECO:0000259" key="8">
    <source>
        <dbReference type="PROSITE" id="PS51212"/>
    </source>
</evidence>
<accession>A0AAD5XSP1</accession>
<organism evidence="9 10">
    <name type="scientific">Clydaea vesicula</name>
    <dbReference type="NCBI Taxonomy" id="447962"/>
    <lineage>
        <taxon>Eukaryota</taxon>
        <taxon>Fungi</taxon>
        <taxon>Fungi incertae sedis</taxon>
        <taxon>Chytridiomycota</taxon>
        <taxon>Chytridiomycota incertae sedis</taxon>
        <taxon>Chytridiomycetes</taxon>
        <taxon>Lobulomycetales</taxon>
        <taxon>Lobulomycetaceae</taxon>
        <taxon>Clydaea</taxon>
    </lineage>
</organism>
<evidence type="ECO:0000256" key="1">
    <source>
        <dbReference type="ARBA" id="ARBA00004167"/>
    </source>
</evidence>
<dbReference type="GO" id="GO:0005886">
    <property type="term" value="C:plasma membrane"/>
    <property type="evidence" value="ECO:0007669"/>
    <property type="project" value="TreeGrafter"/>
</dbReference>
<gene>
    <name evidence="9" type="ORF">HK099_000775</name>
</gene>
<evidence type="ECO:0000313" key="10">
    <source>
        <dbReference type="Proteomes" id="UP001211065"/>
    </source>
</evidence>
<dbReference type="PROSITE" id="PS51212">
    <property type="entry name" value="WSC"/>
    <property type="match status" value="1"/>
</dbReference>
<evidence type="ECO:0000256" key="7">
    <source>
        <dbReference type="SAM" id="SignalP"/>
    </source>
</evidence>
<dbReference type="Pfam" id="PF01822">
    <property type="entry name" value="WSC"/>
    <property type="match status" value="2"/>
</dbReference>
<keyword evidence="10" id="KW-1185">Reference proteome</keyword>
<feature type="chain" id="PRO_5042271842" description="WSC domain-containing protein" evidence="7">
    <location>
        <begin position="17"/>
        <end position="252"/>
    </location>
</feature>
<keyword evidence="4" id="KW-1133">Transmembrane helix</keyword>
<dbReference type="InterPro" id="IPR002889">
    <property type="entry name" value="WSC_carb-bd"/>
</dbReference>
<dbReference type="PANTHER" id="PTHR24269">
    <property type="entry name" value="KREMEN PROTEIN"/>
    <property type="match status" value="1"/>
</dbReference>
<keyword evidence="3 7" id="KW-0732">Signal</keyword>
<dbReference type="SMART" id="SM00321">
    <property type="entry name" value="WSC"/>
    <property type="match status" value="1"/>
</dbReference>
<dbReference type="AlphaFoldDB" id="A0AAD5XSP1"/>
<sequence>MLKISIILILCLFVNTKFLKPVLECGTGKKDLKNHKVLDNNNEKACIDFCYENFPGLPYSAVNDDTCYCLSLKEYKSITKGKKSDCNIKCKKKDSEFCGGIDAYAISPVYTCYKINNDPTLVRHLILIDSKNMSIERCKKACLNYNSILDRFAISDGNKCHCSVVTFDIMEDEVEYTLCNKNCPGNNEQVCGGEGVYNTYTKSMTDRLSCESKFEIYDDMVKNKKYHKPAIWRSFLEQCAEVHNFEYELPPE</sequence>
<feature type="domain" description="WSC" evidence="8">
    <location>
        <begin position="106"/>
        <end position="203"/>
    </location>
</feature>
<evidence type="ECO:0000256" key="4">
    <source>
        <dbReference type="ARBA" id="ARBA00022989"/>
    </source>
</evidence>